<evidence type="ECO:0000259" key="12">
    <source>
        <dbReference type="Pfam" id="PF01602"/>
    </source>
</evidence>
<dbReference type="Pfam" id="PF01602">
    <property type="entry name" value="Adaptin_N"/>
    <property type="match status" value="1"/>
</dbReference>
<evidence type="ECO:0000256" key="2">
    <source>
        <dbReference type="ARBA" id="ARBA00010720"/>
    </source>
</evidence>
<sequence>MQSAQERFIYDDEEQEESLPFEGLEKTSVLQQCRVFNEVKLDISACVRSMLQCLHLMYTGTVFTEEEATELFFMSTKLFQTKELKLRRLHYVLLKELSPHVAQSLVASNSLNNDIKNNTVMSKSNSIRTLFKVLDGSYYESMSRTIAEALTSQNEKVVCAALVTALHIAQKHNDMVRKWSMQLIEVVRGNSNAQYLAIALLHKLRRSDRVSVKRLIEMTDRGQIRSSHALCLLIRICSELMREDLAQSKDLYNFVSGMMHNYSDTVAFEAVKAICLVPGMDIEDVSPAVIVANSFLRGHKTVLRFASIRLLSEVSTLYPGAVARANAEIENLVLDSNRVIAMLAATTLLKTGAEETIERLITRLSADGFMRDLGNEFKSGIIDAMRRLNTKYPAKYAMLLEFLSKVFSNEGSSELKESAVDVMFDIAKSNPSSKEVALKYLVEFIEDCEFPQIVCRVLTYLGDEVPRSAEPRSYVRGIYSHATLEKPEIRAVAVSTLAKIAAQVTGLRRSIVGLLRHKCNDIDDEVRDRALLYTKLFLHGDEKLIQTLVVGVSSEVSVLRQERMCSRVVPLLDNVGGVHTKDTGLRSSPLGGDGQGESQASQAVLQGREHLLKIEQLCELGEPCTSTEPVLLTDCDNEYVVKLIKHIYTAHIVLQYCVKNTMDNITLRQVSFVLGTDEMEVEPFYAIPVDVVPGATEYSYVVLRYEEEHYPSGTVACSINFTMEEDSGARPADGEVEEYTLEDFDINISDFIVPVDLKKDFHVKWESLQGEETSGTYALSSMRNLTVAARELVDFFGMHVAEGKVEKVTTPSHTLLMSGALVNRGRSLVLINARVFITEDETVALQLTLRGATAELREYLSASLLS</sequence>
<evidence type="ECO:0000256" key="9">
    <source>
        <dbReference type="ARBA" id="ARBA00023136"/>
    </source>
</evidence>
<protein>
    <recommendedName>
        <fullName evidence="11">Coatomer subunit gamma</fullName>
    </recommendedName>
</protein>
<dbReference type="InterPro" id="IPR013040">
    <property type="entry name" value="Coatomer_gsu_app_Ig-like_dom"/>
</dbReference>
<dbReference type="PANTHER" id="PTHR10261:SF0">
    <property type="entry name" value="COATOMER SUBUNIT GAMMA-2"/>
    <property type="match status" value="1"/>
</dbReference>
<evidence type="ECO:0000259" key="13">
    <source>
        <dbReference type="Pfam" id="PF08752"/>
    </source>
</evidence>
<feature type="domain" description="Coatomer gamma subunit appendage Ig-like subdomain" evidence="13">
    <location>
        <begin position="608"/>
        <end position="747"/>
    </location>
</feature>
<dbReference type="OMA" id="RTIVECM"/>
<dbReference type="Pfam" id="PF08752">
    <property type="entry name" value="COP-gamma_platf"/>
    <property type="match status" value="1"/>
</dbReference>
<evidence type="ECO:0000256" key="1">
    <source>
        <dbReference type="ARBA" id="ARBA00004255"/>
    </source>
</evidence>
<dbReference type="GO" id="GO:0000139">
    <property type="term" value="C:Golgi membrane"/>
    <property type="evidence" value="ECO:0007669"/>
    <property type="project" value="UniProtKB-SubCell"/>
</dbReference>
<dbReference type="GO" id="GO:0006888">
    <property type="term" value="P:endoplasmic reticulum to Golgi vesicle-mediated transport"/>
    <property type="evidence" value="ECO:0007669"/>
    <property type="project" value="TreeGrafter"/>
</dbReference>
<evidence type="ECO:0000256" key="7">
    <source>
        <dbReference type="ARBA" id="ARBA00022927"/>
    </source>
</evidence>
<keyword evidence="7 11" id="KW-0653">Protein transport</keyword>
<dbReference type="SUPFAM" id="SSF49348">
    <property type="entry name" value="Clathrin adaptor appendage domain"/>
    <property type="match status" value="1"/>
</dbReference>
<keyword evidence="8 11" id="KW-0333">Golgi apparatus</keyword>
<dbReference type="Gene3D" id="2.60.40.1480">
    <property type="entry name" value="Coatomer, gamma subunit, appendage domain"/>
    <property type="match status" value="1"/>
</dbReference>
<dbReference type="GO" id="GO:0006891">
    <property type="term" value="P:intra-Golgi vesicle-mediated transport"/>
    <property type="evidence" value="ECO:0007669"/>
    <property type="project" value="TreeGrafter"/>
</dbReference>
<dbReference type="InterPro" id="IPR013041">
    <property type="entry name" value="Clathrin_app_Ig-like_sf"/>
</dbReference>
<comment type="similarity">
    <text evidence="2 11">Belongs to the COPG family.</text>
</comment>
<evidence type="ECO:0000313" key="15">
    <source>
        <dbReference type="EMBL" id="CCC53807.1"/>
    </source>
</evidence>
<dbReference type="SUPFAM" id="SSF48371">
    <property type="entry name" value="ARM repeat"/>
    <property type="match status" value="1"/>
</dbReference>
<comment type="subunit">
    <text evidence="11">Oligomeric complex.</text>
</comment>
<dbReference type="InterPro" id="IPR002553">
    <property type="entry name" value="Clathrin/coatomer_adapt-like_N"/>
</dbReference>
<dbReference type="InterPro" id="IPR011989">
    <property type="entry name" value="ARM-like"/>
</dbReference>
<evidence type="ECO:0000259" key="14">
    <source>
        <dbReference type="Pfam" id="PF16381"/>
    </source>
</evidence>
<comment type="subcellular location">
    <subcellularLocation>
        <location evidence="11">Cytoplasm</location>
    </subcellularLocation>
    <subcellularLocation>
        <location evidence="1 11">Golgi apparatus membrane</location>
        <topology evidence="1 11">Peripheral membrane protein</topology>
        <orientation evidence="1 11">Cytoplasmic side</orientation>
    </subcellularLocation>
    <subcellularLocation>
        <location evidence="11">Cytoplasmic vesicle</location>
        <location evidence="11">COPI-coated vesicle membrane</location>
        <topology evidence="11">Peripheral membrane protein</topology>
        <orientation evidence="11">Cytoplasmic side</orientation>
    </subcellularLocation>
</comment>
<dbReference type="InterPro" id="IPR009028">
    <property type="entry name" value="Coatomer/calthrin_app_sub_C"/>
</dbReference>
<comment type="function">
    <text evidence="11">The coatomer is a cytosolic protein complex that binds to dilysine motifs and reversibly associates with Golgi non-clathrin-coated vesicles, which further mediate biosynthetic protein transport from the ER, via the Golgi up to the trans Golgi network. Coatomer complex is required for budding from Golgi membranes, and is essential for the retrograde Golgi-to-ER transport of dilysine-tagged proteins.</text>
</comment>
<dbReference type="InterPro" id="IPR012295">
    <property type="entry name" value="TBP_dom_sf"/>
</dbReference>
<accession>G0UD96</accession>
<feature type="domain" description="Clathrin/coatomer adaptor adaptin-like N-terminal" evidence="12">
    <location>
        <begin position="29"/>
        <end position="540"/>
    </location>
</feature>
<dbReference type="PIRSF" id="PIRSF037093">
    <property type="entry name" value="Coatomer_gamma_subunit"/>
    <property type="match status" value="1"/>
</dbReference>
<dbReference type="Pfam" id="PF16381">
    <property type="entry name" value="Coatomer_g_Cpla"/>
    <property type="match status" value="1"/>
</dbReference>
<evidence type="ECO:0000256" key="6">
    <source>
        <dbReference type="ARBA" id="ARBA00022892"/>
    </source>
</evidence>
<dbReference type="InterPro" id="IPR037067">
    <property type="entry name" value="Coatomer_gsu_app_sf"/>
</dbReference>
<evidence type="ECO:0000256" key="8">
    <source>
        <dbReference type="ARBA" id="ARBA00023034"/>
    </source>
</evidence>
<keyword evidence="3 11" id="KW-0813">Transport</keyword>
<evidence type="ECO:0000256" key="4">
    <source>
        <dbReference type="ARBA" id="ARBA00022490"/>
    </source>
</evidence>
<evidence type="ECO:0000256" key="10">
    <source>
        <dbReference type="ARBA" id="ARBA00023329"/>
    </source>
</evidence>
<dbReference type="AlphaFoldDB" id="G0UD96"/>
<gene>
    <name evidence="15" type="ORF">TVY486_1112910</name>
</gene>
<dbReference type="Gene3D" id="1.25.10.10">
    <property type="entry name" value="Leucine-rich Repeat Variant"/>
    <property type="match status" value="2"/>
</dbReference>
<proteinExistence type="inferred from homology"/>
<dbReference type="InterPro" id="IPR032154">
    <property type="entry name" value="Coatomer_g_Cpla"/>
</dbReference>
<dbReference type="SUPFAM" id="SSF55711">
    <property type="entry name" value="Subdomain of clathrin and coatomer appendage domain"/>
    <property type="match status" value="1"/>
</dbReference>
<dbReference type="GO" id="GO:0005793">
    <property type="term" value="C:endoplasmic reticulum-Golgi intermediate compartment"/>
    <property type="evidence" value="ECO:0007669"/>
    <property type="project" value="TreeGrafter"/>
</dbReference>
<dbReference type="VEuPathDB" id="TriTrypDB:TvY486_1112910"/>
<feature type="domain" description="Coatomer subunit gamma C-terminal" evidence="14">
    <location>
        <begin position="749"/>
        <end position="863"/>
    </location>
</feature>
<dbReference type="EMBL" id="HE573027">
    <property type="protein sequence ID" value="CCC53807.1"/>
    <property type="molecule type" value="Genomic_DNA"/>
</dbReference>
<keyword evidence="5" id="KW-0677">Repeat</keyword>
<dbReference type="InterPro" id="IPR016024">
    <property type="entry name" value="ARM-type_fold"/>
</dbReference>
<evidence type="ECO:0000256" key="3">
    <source>
        <dbReference type="ARBA" id="ARBA00022448"/>
    </source>
</evidence>
<dbReference type="GO" id="GO:0005198">
    <property type="term" value="F:structural molecule activity"/>
    <property type="evidence" value="ECO:0007669"/>
    <property type="project" value="InterPro"/>
</dbReference>
<dbReference type="GO" id="GO:0005783">
    <property type="term" value="C:endoplasmic reticulum"/>
    <property type="evidence" value="ECO:0007669"/>
    <property type="project" value="TreeGrafter"/>
</dbReference>
<name>G0UD96_TRYVY</name>
<keyword evidence="6 11" id="KW-0931">ER-Golgi transport</keyword>
<dbReference type="GO" id="GO:0006886">
    <property type="term" value="P:intracellular protein transport"/>
    <property type="evidence" value="ECO:0007669"/>
    <property type="project" value="InterPro"/>
</dbReference>
<keyword evidence="10 11" id="KW-0968">Cytoplasmic vesicle</keyword>
<evidence type="ECO:0000256" key="11">
    <source>
        <dbReference type="PIRNR" id="PIRNR037093"/>
    </source>
</evidence>
<keyword evidence="9 11" id="KW-0472">Membrane</keyword>
<reference evidence="15" key="1">
    <citation type="journal article" date="2012" name="Proc. Natl. Acad. Sci. U.S.A.">
        <title>Antigenic diversity is generated by distinct evolutionary mechanisms in African trypanosome species.</title>
        <authorList>
            <person name="Jackson A.P."/>
            <person name="Berry A."/>
            <person name="Aslett M."/>
            <person name="Allison H.C."/>
            <person name="Burton P."/>
            <person name="Vavrova-Anderson J."/>
            <person name="Brown R."/>
            <person name="Browne H."/>
            <person name="Corton N."/>
            <person name="Hauser H."/>
            <person name="Gamble J."/>
            <person name="Gilderthorp R."/>
            <person name="Marcello L."/>
            <person name="McQuillan J."/>
            <person name="Otto T.D."/>
            <person name="Quail M.A."/>
            <person name="Sanders M.J."/>
            <person name="van Tonder A."/>
            <person name="Ginger M.L."/>
            <person name="Field M.C."/>
            <person name="Barry J.D."/>
            <person name="Hertz-Fowler C."/>
            <person name="Berriman M."/>
        </authorList>
    </citation>
    <scope>NUCLEOTIDE SEQUENCE</scope>
    <source>
        <strain evidence="15">Y486</strain>
    </source>
</reference>
<organism evidence="15">
    <name type="scientific">Trypanosoma vivax (strain Y486)</name>
    <dbReference type="NCBI Taxonomy" id="1055687"/>
    <lineage>
        <taxon>Eukaryota</taxon>
        <taxon>Discoba</taxon>
        <taxon>Euglenozoa</taxon>
        <taxon>Kinetoplastea</taxon>
        <taxon>Metakinetoplastina</taxon>
        <taxon>Trypanosomatida</taxon>
        <taxon>Trypanosomatidae</taxon>
        <taxon>Trypanosoma</taxon>
        <taxon>Duttonella</taxon>
    </lineage>
</organism>
<dbReference type="Gene3D" id="3.30.310.10">
    <property type="entry name" value="TATA-Binding Protein"/>
    <property type="match status" value="1"/>
</dbReference>
<evidence type="ECO:0000256" key="5">
    <source>
        <dbReference type="ARBA" id="ARBA00022737"/>
    </source>
</evidence>
<dbReference type="InterPro" id="IPR017106">
    <property type="entry name" value="Coatomer_gsu"/>
</dbReference>
<dbReference type="GO" id="GO:0030126">
    <property type="term" value="C:COPI vesicle coat"/>
    <property type="evidence" value="ECO:0007669"/>
    <property type="project" value="InterPro"/>
</dbReference>
<keyword evidence="4 11" id="KW-0963">Cytoplasm</keyword>
<dbReference type="GO" id="GO:0009306">
    <property type="term" value="P:protein secretion"/>
    <property type="evidence" value="ECO:0007669"/>
    <property type="project" value="TreeGrafter"/>
</dbReference>
<dbReference type="PANTHER" id="PTHR10261">
    <property type="entry name" value="COATOMER SUBUNIT GAMMA"/>
    <property type="match status" value="1"/>
</dbReference>